<dbReference type="EMBL" id="QSWH01000011">
    <property type="protein sequence ID" value="RRR20885.1"/>
    <property type="molecule type" value="Genomic_DNA"/>
</dbReference>
<dbReference type="GO" id="GO:0003677">
    <property type="term" value="F:DNA binding"/>
    <property type="evidence" value="ECO:0007669"/>
    <property type="project" value="InterPro"/>
</dbReference>
<dbReference type="GO" id="GO:0009307">
    <property type="term" value="P:DNA restriction-modification system"/>
    <property type="evidence" value="ECO:0007669"/>
    <property type="project" value="InterPro"/>
</dbReference>
<dbReference type="GO" id="GO:0004519">
    <property type="term" value="F:endonuclease activity"/>
    <property type="evidence" value="ECO:0007669"/>
    <property type="project" value="InterPro"/>
</dbReference>
<keyword evidence="4" id="KW-1185">Reference proteome</keyword>
<dbReference type="InterPro" id="IPR007560">
    <property type="entry name" value="Restrct_endonuc_IV_Mrr"/>
</dbReference>
<evidence type="ECO:0000313" key="4">
    <source>
        <dbReference type="Proteomes" id="UP000254236"/>
    </source>
</evidence>
<evidence type="ECO:0000313" key="5">
    <source>
        <dbReference type="Proteomes" id="UP000282185"/>
    </source>
</evidence>
<organism evidence="3 5">
    <name type="scientific">Brachybacterium saurashtrense</name>
    <dbReference type="NCBI Taxonomy" id="556288"/>
    <lineage>
        <taxon>Bacteria</taxon>
        <taxon>Bacillati</taxon>
        <taxon>Actinomycetota</taxon>
        <taxon>Actinomycetes</taxon>
        <taxon>Micrococcales</taxon>
        <taxon>Dermabacteraceae</taxon>
        <taxon>Brachybacterium</taxon>
    </lineage>
</organism>
<sequence>MRGHEARRERAPMTRVAWARYEGNDVEAVVAMLINRERPNSVRITPSRGDGGVDILDRGAAANGGDVVYQVKRYTGPLSTTQQNNVEESWTRLQTDPRWATLNVEEWHLVTPWDPTPEADAWLQGLDDRGRTVTWNGLAYVEALTAKYPEVIDYYLDGGKSRIEQAYQAVVALLAPADAGQKLDVPTVSSRLATALTVLDGDPHYRYELRLGEGELPGLVKRPNLMMTWIQSDGQGRKWQAVDVIARCAASATERPIVISGAVSAEGGSDLATALQDFFDYGAPFAVPAGAFAGSIDAPGGLGGPLTNAAMQVLPVDDEVGADPDLILATRSAEGVPIAETEVTRIARSEGTKGLRVVLQQKNHVFTIEDRYTASESGKREFRFGDYSNQPASDVKTALAFITSTSHPNTVYVRRKGAPPLSATVDPNWNIDFPDEIREVLNGVAAPVDALARLQQHTGTIVRVPDLTETTFAQVAEWRRAATILEGKVVIAAYPKGHALGVELPAEVDTIPGLLAIDVPLEVTIGEQTIHFGTARMWIEDATILERREVDGRSVHWLTTPNRRVRFSLPMEHSDDAAG</sequence>
<dbReference type="OrthoDB" id="4202952at2"/>
<dbReference type="EMBL" id="CP031356">
    <property type="protein sequence ID" value="AXK47036.1"/>
    <property type="molecule type" value="Genomic_DNA"/>
</dbReference>
<evidence type="ECO:0000259" key="1">
    <source>
        <dbReference type="Pfam" id="PF04471"/>
    </source>
</evidence>
<reference evidence="3 5" key="2">
    <citation type="submission" date="2018-08" db="EMBL/GenBank/DDBJ databases">
        <title>Brachybacterium saurashtrense DSM 23186.</title>
        <authorList>
            <person name="Li Y."/>
        </authorList>
    </citation>
    <scope>NUCLEOTIDE SEQUENCE [LARGE SCALE GENOMIC DNA]</scope>
    <source>
        <strain evidence="3 5">DSM 23186</strain>
    </source>
</reference>
<dbReference type="Pfam" id="PF04471">
    <property type="entry name" value="Mrr_cat"/>
    <property type="match status" value="1"/>
</dbReference>
<evidence type="ECO:0000313" key="2">
    <source>
        <dbReference type="EMBL" id="AXK47036.1"/>
    </source>
</evidence>
<dbReference type="Proteomes" id="UP000254236">
    <property type="component" value="Chromosome"/>
</dbReference>
<dbReference type="AlphaFoldDB" id="A0A345YSY4"/>
<dbReference type="Proteomes" id="UP000282185">
    <property type="component" value="Unassembled WGS sequence"/>
</dbReference>
<evidence type="ECO:0000313" key="3">
    <source>
        <dbReference type="EMBL" id="RRR20885.1"/>
    </source>
</evidence>
<feature type="domain" description="Restriction endonuclease type IV Mrr" evidence="1">
    <location>
        <begin position="21"/>
        <end position="89"/>
    </location>
</feature>
<protein>
    <recommendedName>
        <fullName evidence="1">Restriction endonuclease type IV Mrr domain-containing protein</fullName>
    </recommendedName>
</protein>
<dbReference type="KEGG" id="bsau:DWV08_16360"/>
<name>A0A345YSY4_9MICO</name>
<gene>
    <name evidence="2" type="ORF">DWV08_16360</name>
    <name evidence="3" type="ORF">DXU92_16255</name>
</gene>
<reference evidence="2 4" key="1">
    <citation type="submission" date="2018-07" db="EMBL/GenBank/DDBJ databases">
        <title>Brachybacterium saurashtrense DSM 23186 genome sequence.</title>
        <authorList>
            <person name="Guo L."/>
        </authorList>
    </citation>
    <scope>NUCLEOTIDE SEQUENCE [LARGE SCALE GENOMIC DNA]</scope>
    <source>
        <strain evidence="2 4">DSM 23186</strain>
    </source>
</reference>
<proteinExistence type="predicted"/>
<accession>A0A345YSY4</accession>